<feature type="transmembrane region" description="Helical" evidence="3">
    <location>
        <begin position="12"/>
        <end position="32"/>
    </location>
</feature>
<dbReference type="PANTHER" id="PTHR12358">
    <property type="entry name" value="SPHINGOSINE KINASE"/>
    <property type="match status" value="1"/>
</dbReference>
<name>A0A6G4UZE6_9ACTN</name>
<feature type="transmembrane region" description="Helical" evidence="3">
    <location>
        <begin position="38"/>
        <end position="60"/>
    </location>
</feature>
<keyword evidence="3" id="KW-0472">Membrane</keyword>
<gene>
    <name evidence="5" type="ORF">G5C60_05415</name>
</gene>
<evidence type="ECO:0000256" key="3">
    <source>
        <dbReference type="SAM" id="Phobius"/>
    </source>
</evidence>
<dbReference type="SMART" id="SM00046">
    <property type="entry name" value="DAGKc"/>
    <property type="match status" value="1"/>
</dbReference>
<dbReference type="InterPro" id="IPR001206">
    <property type="entry name" value="Diacylglycerol_kinase_cat_dom"/>
</dbReference>
<dbReference type="GO" id="GO:0016301">
    <property type="term" value="F:kinase activity"/>
    <property type="evidence" value="ECO:0007669"/>
    <property type="project" value="UniProtKB-KW"/>
</dbReference>
<evidence type="ECO:0000259" key="4">
    <source>
        <dbReference type="PROSITE" id="PS50146"/>
    </source>
</evidence>
<feature type="transmembrane region" description="Helical" evidence="3">
    <location>
        <begin position="67"/>
        <end position="87"/>
    </location>
</feature>
<keyword evidence="3" id="KW-0812">Transmembrane</keyword>
<keyword evidence="6" id="KW-1185">Reference proteome</keyword>
<dbReference type="EMBL" id="JAAKZY010000010">
    <property type="protein sequence ID" value="NGO07106.1"/>
    <property type="molecule type" value="Genomic_DNA"/>
</dbReference>
<dbReference type="Gene3D" id="2.60.200.40">
    <property type="match status" value="1"/>
</dbReference>
<dbReference type="InterPro" id="IPR017438">
    <property type="entry name" value="ATP-NAD_kinase_N"/>
</dbReference>
<dbReference type="Proteomes" id="UP000472335">
    <property type="component" value="Unassembled WGS sequence"/>
</dbReference>
<dbReference type="RefSeq" id="WP_165255020.1">
    <property type="nucleotide sequence ID" value="NZ_JAAKZY010000010.1"/>
</dbReference>
<proteinExistence type="inferred from homology"/>
<dbReference type="SUPFAM" id="SSF111331">
    <property type="entry name" value="NAD kinase/diacylglycerol kinase-like"/>
    <property type="match status" value="1"/>
</dbReference>
<dbReference type="AlphaFoldDB" id="A0A6G4UZE6"/>
<comment type="caution">
    <text evidence="5">The sequence shown here is derived from an EMBL/GenBank/DDBJ whole genome shotgun (WGS) entry which is preliminary data.</text>
</comment>
<dbReference type="Pfam" id="PF00781">
    <property type="entry name" value="DAGK_cat"/>
    <property type="match status" value="1"/>
</dbReference>
<dbReference type="Gene3D" id="3.40.50.10330">
    <property type="entry name" value="Probable inorganic polyphosphate/atp-NAD kinase, domain 1"/>
    <property type="match status" value="1"/>
</dbReference>
<reference evidence="5 6" key="1">
    <citation type="submission" date="2020-02" db="EMBL/GenBank/DDBJ databases">
        <title>Whole-genome analyses of novel actinobacteria.</title>
        <authorList>
            <person name="Sahin N."/>
            <person name="Gencbay T."/>
        </authorList>
    </citation>
    <scope>NUCLEOTIDE SEQUENCE [LARGE SCALE GENOMIC DNA]</scope>
    <source>
        <strain evidence="5 6">HC44</strain>
    </source>
</reference>
<dbReference type="PANTHER" id="PTHR12358:SF54">
    <property type="entry name" value="SPHINGOSINE KINASE RELATED PROTEIN"/>
    <property type="match status" value="1"/>
</dbReference>
<sequence length="446" mass="46016">MSAQRSGCEGSAGRARLAVLALLGSILVPLVAAGLRSVLWALAGIAGLALAAVGAWWTLAHTGALRVLGAALSVTAPIAVLTLYATFGMLGPALLSLGLWLLAVTAARTALSPGHTASEQSGQAAGEVPRTPWVLMNPRSGGGKVDRFELVEKARAAGCRVALLDAGRHQDVTELARQAVAEGADLLAVAGGDGTQALVAEVAARHDVPFVVIPAGTRNHFALDLGLDRDDPAAALEALTHGVELRIDLGYAADRVFVNNASFGTYASVVTDPAYRDTEARTTLRVLPGLLTGENAPRLRARADGADVDGLQALLVSNNPYGRAVDAVRPGRRQRLDSGLLGVVCVRVGNTAQAARLARGPRSGGLIRLSAGQVVVEADTHTLPVAIDGEHVVLPSPVVCRSAPGALRVRVPRRRPGTPRAGGATADWPRVARLALGRPSVTARPV</sequence>
<protein>
    <submittedName>
        <fullName evidence="5">Diacylglycerol kinase</fullName>
    </submittedName>
</protein>
<keyword evidence="5" id="KW-0418">Kinase</keyword>
<evidence type="ECO:0000313" key="6">
    <source>
        <dbReference type="Proteomes" id="UP000472335"/>
    </source>
</evidence>
<dbReference type="InterPro" id="IPR050187">
    <property type="entry name" value="Lipid_Phosphate_FormReg"/>
</dbReference>
<comment type="similarity">
    <text evidence="2">Belongs to the diacylglycerol/lipid kinase family.</text>
</comment>
<feature type="domain" description="DAGKc" evidence="4">
    <location>
        <begin position="127"/>
        <end position="256"/>
    </location>
</feature>
<evidence type="ECO:0000256" key="2">
    <source>
        <dbReference type="ARBA" id="ARBA00005983"/>
    </source>
</evidence>
<comment type="cofactor">
    <cofactor evidence="1">
        <name>Mg(2+)</name>
        <dbReference type="ChEBI" id="CHEBI:18420"/>
    </cofactor>
</comment>
<dbReference type="PROSITE" id="PS50146">
    <property type="entry name" value="DAGK"/>
    <property type="match status" value="1"/>
</dbReference>
<evidence type="ECO:0000313" key="5">
    <source>
        <dbReference type="EMBL" id="NGO07106.1"/>
    </source>
</evidence>
<dbReference type="InterPro" id="IPR016064">
    <property type="entry name" value="NAD/diacylglycerol_kinase_sf"/>
</dbReference>
<accession>A0A6G4UZE6</accession>
<evidence type="ECO:0000256" key="1">
    <source>
        <dbReference type="ARBA" id="ARBA00001946"/>
    </source>
</evidence>
<keyword evidence="5" id="KW-0808">Transferase</keyword>
<organism evidence="5 6">
    <name type="scientific">Streptomyces scabichelini</name>
    <dbReference type="NCBI Taxonomy" id="2711217"/>
    <lineage>
        <taxon>Bacteria</taxon>
        <taxon>Bacillati</taxon>
        <taxon>Actinomycetota</taxon>
        <taxon>Actinomycetes</taxon>
        <taxon>Kitasatosporales</taxon>
        <taxon>Streptomycetaceae</taxon>
        <taxon>Streptomyces</taxon>
    </lineage>
</organism>
<keyword evidence="3" id="KW-1133">Transmembrane helix</keyword>